<evidence type="ECO:0000313" key="21">
    <source>
        <dbReference type="Proteomes" id="UP000182190"/>
    </source>
</evidence>
<dbReference type="FunFam" id="3.30.565.10:FF:000010">
    <property type="entry name" value="Sensor histidine kinase RcsC"/>
    <property type="match status" value="1"/>
</dbReference>
<dbReference type="CDD" id="cd00130">
    <property type="entry name" value="PAS"/>
    <property type="match status" value="1"/>
</dbReference>
<dbReference type="GO" id="GO:0005524">
    <property type="term" value="F:ATP binding"/>
    <property type="evidence" value="ECO:0007669"/>
    <property type="project" value="UniProtKB-KW"/>
</dbReference>
<sequence length="961" mass="109454">MNKPLYQRLAETINVSALLLIFIFPFALVVYQLIAEIDSKIDFAQKEKQGLAYNYPLKNLLVDIINHRTQVDQYFNGDKSLASEIITQGEKIETAIQNLDTFERELTNELKVGSEWIEIKTSIKDDWQKLQEEKFNLSPAKSWEAHTKIINDILALINHIGDVSNLILDPSLDSYYLMDTIVNQLPLTIENTAQAKDLGVRITTQKKMTDSEQAKLLIIQSLIAPPLKEVQRGLQVSANTNRQIQTKLSTSIDQSFENIQKFINLLNQEIIDIQKINLSPQKYQQVAETALESQLKIYDTAFPLLDNLLEQRINQLLNRKYQIIGFGLLVLGVVFSILIAFVINRQERQVFEKELQLAEKKYRSIFENAINGIFQITPTGQYLNANPALANIYGYNSPEELITHLTSIKQQLFYVDPNRWNQLIQMIRDHRSITDFESQVYRRDGNMIWISENVRAIYDENGNILYYEGTVEDITEYKRAEQEIYAAKEAAENANKAKSEFLANMSHELRTPLNGILGYAQILKRSPKLEEREQNSVDIIYQCGSHLLTLINDILDLSKIEAQKMELYPTDFHLPAFLQAVAEICRIRAAQKSLQFSYQPDPDLPIAIHADEKRLRQVLINLIGNAIKFTKTGEVIFNVILIEKTVNISNKVSYKIRFAIKDTGVGIDPEEIERIFLPFEQVGSRRIQAEGTGLGLAISQKIIHLMGSSLQVTSQLQMGSIFGFDLEVSEANDWVNTTSRNDHGKIIGFQGSTQKILVIDDRWENRSVITNLLTPLGFEVLESVNGQEGLKMAMELQPNLVITDLVMPEMDGFQLMKNWKNIPEVKNIKIIVSSASVFEEHQSQSIQAGAVDFLPKPVQAEDLLEKLSVHLQIQWIYQAESSSVSGTKSTSAPLVLPPPAALDQLFNLALRGNLKEIIKQTEILEETDPKYSPFALKLRQLAKEFKEKKILEILNQYKEVN</sequence>
<dbReference type="GO" id="GO:0009927">
    <property type="term" value="F:histidine phosphotransfer kinase activity"/>
    <property type="evidence" value="ECO:0007669"/>
    <property type="project" value="TreeGrafter"/>
</dbReference>
<evidence type="ECO:0000259" key="17">
    <source>
        <dbReference type="PROSITE" id="PS50110"/>
    </source>
</evidence>
<evidence type="ECO:0000259" key="19">
    <source>
        <dbReference type="PROSITE" id="PS50113"/>
    </source>
</evidence>
<dbReference type="SMART" id="SM00388">
    <property type="entry name" value="HisKA"/>
    <property type="match status" value="1"/>
</dbReference>
<keyword evidence="5 14" id="KW-0597">Phosphoprotein</keyword>
<dbReference type="InterPro" id="IPR036890">
    <property type="entry name" value="HATPase_C_sf"/>
</dbReference>
<evidence type="ECO:0000256" key="6">
    <source>
        <dbReference type="ARBA" id="ARBA00022679"/>
    </source>
</evidence>
<dbReference type="Pfam" id="PF02518">
    <property type="entry name" value="HATPase_c"/>
    <property type="match status" value="1"/>
</dbReference>
<evidence type="ECO:0000256" key="10">
    <source>
        <dbReference type="ARBA" id="ARBA00023012"/>
    </source>
</evidence>
<accession>A0A7Z9DZX4</accession>
<organism evidence="20 21">
    <name type="scientific">Planktothrix paucivesiculata PCC 9631</name>
    <dbReference type="NCBI Taxonomy" id="671071"/>
    <lineage>
        <taxon>Bacteria</taxon>
        <taxon>Bacillati</taxon>
        <taxon>Cyanobacteriota</taxon>
        <taxon>Cyanophyceae</taxon>
        <taxon>Oscillatoriophycideae</taxon>
        <taxon>Oscillatoriales</taxon>
        <taxon>Microcoleaceae</taxon>
        <taxon>Planktothrix</taxon>
    </lineage>
</organism>
<dbReference type="SUPFAM" id="SSF55785">
    <property type="entry name" value="PYP-like sensor domain (PAS domain)"/>
    <property type="match status" value="1"/>
</dbReference>
<dbReference type="Gene3D" id="3.30.450.20">
    <property type="entry name" value="PAS domain"/>
    <property type="match status" value="1"/>
</dbReference>
<dbReference type="PROSITE" id="PS50109">
    <property type="entry name" value="HIS_KIN"/>
    <property type="match status" value="1"/>
</dbReference>
<dbReference type="PROSITE" id="PS50110">
    <property type="entry name" value="RESPONSE_REGULATORY"/>
    <property type="match status" value="1"/>
</dbReference>
<keyword evidence="7" id="KW-0547">Nucleotide-binding</keyword>
<dbReference type="Gene3D" id="3.30.565.10">
    <property type="entry name" value="Histidine kinase-like ATPase, C-terminal domain"/>
    <property type="match status" value="1"/>
</dbReference>
<keyword evidence="9" id="KW-0067">ATP-binding</keyword>
<dbReference type="EC" id="2.7.13.3" evidence="4"/>
<evidence type="ECO:0000256" key="3">
    <source>
        <dbReference type="ARBA" id="ARBA00006402"/>
    </source>
</evidence>
<feature type="transmembrane region" description="Helical" evidence="15">
    <location>
        <begin position="321"/>
        <end position="343"/>
    </location>
</feature>
<dbReference type="InterPro" id="IPR001789">
    <property type="entry name" value="Sig_transdc_resp-reg_receiver"/>
</dbReference>
<dbReference type="NCBIfam" id="TIGR00229">
    <property type="entry name" value="sensory_box"/>
    <property type="match status" value="1"/>
</dbReference>
<feature type="modified residue" description="4-aspartylphosphate" evidence="14">
    <location>
        <position position="804"/>
    </location>
</feature>
<dbReference type="Pfam" id="PF00512">
    <property type="entry name" value="HisKA"/>
    <property type="match status" value="1"/>
</dbReference>
<dbReference type="Pfam" id="PF00072">
    <property type="entry name" value="Response_reg"/>
    <property type="match status" value="1"/>
</dbReference>
<keyword evidence="6 20" id="KW-0808">Transferase</keyword>
<comment type="catalytic activity">
    <reaction evidence="1">
        <text>ATP + protein L-histidine = ADP + protein N-phospho-L-histidine.</text>
        <dbReference type="EC" id="2.7.13.3"/>
    </reaction>
</comment>
<feature type="domain" description="PAC" evidence="19">
    <location>
        <begin position="434"/>
        <end position="486"/>
    </location>
</feature>
<dbReference type="PANTHER" id="PTHR43047:SF72">
    <property type="entry name" value="OSMOSENSING HISTIDINE PROTEIN KINASE SLN1"/>
    <property type="match status" value="1"/>
</dbReference>
<evidence type="ECO:0000313" key="20">
    <source>
        <dbReference type="EMBL" id="VXD18343.1"/>
    </source>
</evidence>
<keyword evidence="11 15" id="KW-0472">Membrane</keyword>
<dbReference type="SMART" id="SM00086">
    <property type="entry name" value="PAC"/>
    <property type="match status" value="1"/>
</dbReference>
<evidence type="ECO:0000259" key="18">
    <source>
        <dbReference type="PROSITE" id="PS50112"/>
    </source>
</evidence>
<dbReference type="SMART" id="SM00091">
    <property type="entry name" value="PAS"/>
    <property type="match status" value="1"/>
</dbReference>
<keyword evidence="8 20" id="KW-0418">Kinase</keyword>
<dbReference type="InterPro" id="IPR000700">
    <property type="entry name" value="PAS-assoc_C"/>
</dbReference>
<dbReference type="PRINTS" id="PR00344">
    <property type="entry name" value="BCTRLSENSOR"/>
</dbReference>
<dbReference type="SUPFAM" id="SSF47384">
    <property type="entry name" value="Homodimeric domain of signal transducing histidine kinase"/>
    <property type="match status" value="1"/>
</dbReference>
<dbReference type="CDD" id="cd00082">
    <property type="entry name" value="HisKA"/>
    <property type="match status" value="1"/>
</dbReference>
<dbReference type="AlphaFoldDB" id="A0A7Z9DZX4"/>
<evidence type="ECO:0000256" key="13">
    <source>
        <dbReference type="ARBA" id="ARBA00074306"/>
    </source>
</evidence>
<dbReference type="Gene3D" id="3.40.50.2300">
    <property type="match status" value="1"/>
</dbReference>
<evidence type="ECO:0000256" key="14">
    <source>
        <dbReference type="PROSITE-ProRule" id="PRU00169"/>
    </source>
</evidence>
<dbReference type="InterPro" id="IPR035965">
    <property type="entry name" value="PAS-like_dom_sf"/>
</dbReference>
<name>A0A7Z9DZX4_9CYAN</name>
<dbReference type="InterPro" id="IPR003661">
    <property type="entry name" value="HisK_dim/P_dom"/>
</dbReference>
<dbReference type="SMART" id="SM00387">
    <property type="entry name" value="HATPase_c"/>
    <property type="match status" value="1"/>
</dbReference>
<dbReference type="InterPro" id="IPR000014">
    <property type="entry name" value="PAS"/>
</dbReference>
<dbReference type="InterPro" id="IPR004358">
    <property type="entry name" value="Sig_transdc_His_kin-like_C"/>
</dbReference>
<keyword evidence="15" id="KW-1133">Transmembrane helix</keyword>
<reference evidence="20" key="1">
    <citation type="submission" date="2019-10" db="EMBL/GenBank/DDBJ databases">
        <authorList>
            <consortium name="Genoscope - CEA"/>
            <person name="William W."/>
        </authorList>
    </citation>
    <scope>NUCLEOTIDE SEQUENCE [LARGE SCALE GENOMIC DNA]</scope>
    <source>
        <strain evidence="20">BBR_PRJEB10994</strain>
    </source>
</reference>
<dbReference type="CDD" id="cd16922">
    <property type="entry name" value="HATPase_EvgS-ArcB-TorS-like"/>
    <property type="match status" value="1"/>
</dbReference>
<dbReference type="RefSeq" id="WP_083617691.1">
    <property type="nucleotide sequence ID" value="NZ_LR735001.1"/>
</dbReference>
<dbReference type="Proteomes" id="UP000182190">
    <property type="component" value="Unassembled WGS sequence"/>
</dbReference>
<evidence type="ECO:0000256" key="15">
    <source>
        <dbReference type="SAM" id="Phobius"/>
    </source>
</evidence>
<dbReference type="SUPFAM" id="SSF52172">
    <property type="entry name" value="CheY-like"/>
    <property type="match status" value="1"/>
</dbReference>
<dbReference type="PROSITE" id="PS50113">
    <property type="entry name" value="PAC"/>
    <property type="match status" value="1"/>
</dbReference>
<evidence type="ECO:0000256" key="4">
    <source>
        <dbReference type="ARBA" id="ARBA00012438"/>
    </source>
</evidence>
<keyword evidence="21" id="KW-1185">Reference proteome</keyword>
<dbReference type="EMBL" id="CZCS02000178">
    <property type="protein sequence ID" value="VXD18343.1"/>
    <property type="molecule type" value="Genomic_DNA"/>
</dbReference>
<evidence type="ECO:0000259" key="16">
    <source>
        <dbReference type="PROSITE" id="PS50109"/>
    </source>
</evidence>
<feature type="domain" description="Response regulatory" evidence="17">
    <location>
        <begin position="755"/>
        <end position="871"/>
    </location>
</feature>
<dbReference type="PANTHER" id="PTHR43047">
    <property type="entry name" value="TWO-COMPONENT HISTIDINE PROTEIN KINASE"/>
    <property type="match status" value="1"/>
</dbReference>
<evidence type="ECO:0000256" key="7">
    <source>
        <dbReference type="ARBA" id="ARBA00022741"/>
    </source>
</evidence>
<dbReference type="InterPro" id="IPR011006">
    <property type="entry name" value="CheY-like_superfamily"/>
</dbReference>
<dbReference type="InterPro" id="IPR001610">
    <property type="entry name" value="PAC"/>
</dbReference>
<dbReference type="InterPro" id="IPR036097">
    <property type="entry name" value="HisK_dim/P_sf"/>
</dbReference>
<keyword evidence="15" id="KW-0812">Transmembrane</keyword>
<evidence type="ECO:0000256" key="9">
    <source>
        <dbReference type="ARBA" id="ARBA00022840"/>
    </source>
</evidence>
<gene>
    <name evidence="20" type="ORF">PL9631_390007</name>
</gene>
<dbReference type="InterPro" id="IPR003594">
    <property type="entry name" value="HATPase_dom"/>
</dbReference>
<dbReference type="GO" id="GO:0000155">
    <property type="term" value="F:phosphorelay sensor kinase activity"/>
    <property type="evidence" value="ECO:0007669"/>
    <property type="project" value="InterPro"/>
</dbReference>
<dbReference type="InterPro" id="IPR005467">
    <property type="entry name" value="His_kinase_dom"/>
</dbReference>
<dbReference type="FunFam" id="1.10.287.130:FF:000038">
    <property type="entry name" value="Sensory transduction histidine kinase"/>
    <property type="match status" value="1"/>
</dbReference>
<dbReference type="SUPFAM" id="SSF55874">
    <property type="entry name" value="ATPase domain of HSP90 chaperone/DNA topoisomerase II/histidine kinase"/>
    <property type="match status" value="1"/>
</dbReference>
<proteinExistence type="inferred from homology"/>
<keyword evidence="12" id="KW-0131">Cell cycle</keyword>
<evidence type="ECO:0000256" key="2">
    <source>
        <dbReference type="ARBA" id="ARBA00004370"/>
    </source>
</evidence>
<dbReference type="PROSITE" id="PS50112">
    <property type="entry name" value="PAS"/>
    <property type="match status" value="1"/>
</dbReference>
<dbReference type="OrthoDB" id="510512at2"/>
<dbReference type="GO" id="GO:0005886">
    <property type="term" value="C:plasma membrane"/>
    <property type="evidence" value="ECO:0007669"/>
    <property type="project" value="TreeGrafter"/>
</dbReference>
<feature type="domain" description="Histidine kinase" evidence="16">
    <location>
        <begin position="504"/>
        <end position="730"/>
    </location>
</feature>
<evidence type="ECO:0000256" key="1">
    <source>
        <dbReference type="ARBA" id="ARBA00000085"/>
    </source>
</evidence>
<keyword evidence="10" id="KW-0902">Two-component regulatory system</keyword>
<protein>
    <recommendedName>
        <fullName evidence="13">Circadian input-output histidine kinase CikA</fullName>
        <ecNumber evidence="4">2.7.13.3</ecNumber>
    </recommendedName>
</protein>
<comment type="caution">
    <text evidence="20">The sequence shown here is derived from an EMBL/GenBank/DDBJ whole genome shotgun (WGS) entry which is preliminary data.</text>
</comment>
<dbReference type="SMART" id="SM00448">
    <property type="entry name" value="REC"/>
    <property type="match status" value="1"/>
</dbReference>
<dbReference type="Gene3D" id="1.10.287.130">
    <property type="match status" value="1"/>
</dbReference>
<comment type="subcellular location">
    <subcellularLocation>
        <location evidence="2">Membrane</location>
    </subcellularLocation>
</comment>
<feature type="transmembrane region" description="Helical" evidence="15">
    <location>
        <begin position="12"/>
        <end position="34"/>
    </location>
</feature>
<evidence type="ECO:0000256" key="11">
    <source>
        <dbReference type="ARBA" id="ARBA00023136"/>
    </source>
</evidence>
<dbReference type="Pfam" id="PF13426">
    <property type="entry name" value="PAS_9"/>
    <property type="match status" value="1"/>
</dbReference>
<evidence type="ECO:0000256" key="5">
    <source>
        <dbReference type="ARBA" id="ARBA00022553"/>
    </source>
</evidence>
<feature type="domain" description="PAS" evidence="18">
    <location>
        <begin position="358"/>
        <end position="399"/>
    </location>
</feature>
<evidence type="ECO:0000256" key="8">
    <source>
        <dbReference type="ARBA" id="ARBA00022777"/>
    </source>
</evidence>
<comment type="similarity">
    <text evidence="3">In the N-terminal section; belongs to the phytochrome family.</text>
</comment>
<evidence type="ECO:0000256" key="12">
    <source>
        <dbReference type="ARBA" id="ARBA00023306"/>
    </source>
</evidence>